<reference evidence="8" key="2">
    <citation type="submission" date="2013-01" db="EMBL/GenBank/DDBJ databases">
        <title>The wheat powdery mildew genome reveals unique evolution of an obligate biotroph.</title>
        <authorList>
            <person name="Oberhaensli S."/>
            <person name="Wicker T."/>
            <person name="Keller B."/>
        </authorList>
    </citation>
    <scope>NUCLEOTIDE SEQUENCE</scope>
    <source>
        <strain evidence="8">96224</strain>
    </source>
</reference>
<dbReference type="HOGENOM" id="CLU_072332_0_2_1"/>
<protein>
    <recommendedName>
        <fullName evidence="2">Ubiquitin-like-conjugating enzyme ATG10</fullName>
    </recommendedName>
    <alternativeName>
        <fullName evidence="7">Autophagy-related protein 10</fullName>
    </alternativeName>
</protein>
<keyword evidence="4" id="KW-0833">Ubl conjugation pathway</keyword>
<evidence type="ECO:0000313" key="10">
    <source>
        <dbReference type="Proteomes" id="UP000053110"/>
    </source>
</evidence>
<dbReference type="OrthoDB" id="4089664at2759"/>
<keyword evidence="6" id="KW-0072">Autophagy</keyword>
<evidence type="ECO:0000256" key="2">
    <source>
        <dbReference type="ARBA" id="ARBA00021099"/>
    </source>
</evidence>
<dbReference type="AlphaFoldDB" id="A0A061HKJ0"/>
<evidence type="ECO:0000256" key="4">
    <source>
        <dbReference type="ARBA" id="ARBA00022786"/>
    </source>
</evidence>
<accession>A0A061HKJ0</accession>
<dbReference type="InterPro" id="IPR007135">
    <property type="entry name" value="Atg3/Atg10"/>
</dbReference>
<organism evidence="9">
    <name type="scientific">Blumeria graminis f. sp. tritici 96224</name>
    <dbReference type="NCBI Taxonomy" id="1268274"/>
    <lineage>
        <taxon>Eukaryota</taxon>
        <taxon>Fungi</taxon>
        <taxon>Dikarya</taxon>
        <taxon>Ascomycota</taxon>
        <taxon>Pezizomycotina</taxon>
        <taxon>Leotiomycetes</taxon>
        <taxon>Erysiphales</taxon>
        <taxon>Erysiphaceae</taxon>
        <taxon>Blumeria</taxon>
    </lineage>
</organism>
<dbReference type="PANTHER" id="PTHR14957">
    <property type="entry name" value="UBIQUITIN-LIKE-CONJUGATING ENZYME ATG10"/>
    <property type="match status" value="1"/>
</dbReference>
<keyword evidence="5" id="KW-0653">Protein transport</keyword>
<evidence type="ECO:0000256" key="3">
    <source>
        <dbReference type="ARBA" id="ARBA00022679"/>
    </source>
</evidence>
<keyword evidence="3" id="KW-0808">Transferase</keyword>
<reference evidence="10" key="1">
    <citation type="journal article" date="2013" name="Nat. Genet.">
        <title>The wheat powdery mildew genome shows the unique evolution of an obligate biotroph.</title>
        <authorList>
            <person name="Wicker T."/>
            <person name="Oberhaensli S."/>
            <person name="Parlange F."/>
            <person name="Buchmann J.P."/>
            <person name="Shatalina M."/>
            <person name="Roffler S."/>
            <person name="Ben-David R."/>
            <person name="Dolezel J."/>
            <person name="Simkova H."/>
            <person name="Schulze-Lefert P."/>
            <person name="Spanu P.D."/>
            <person name="Bruggmann R."/>
            <person name="Amselem J."/>
            <person name="Quesneville H."/>
            <person name="Ver Loren van Themaat E."/>
            <person name="Paape T."/>
            <person name="Shimizu K.K."/>
            <person name="Keller B."/>
        </authorList>
    </citation>
    <scope>NUCLEOTIDE SEQUENCE [LARGE SCALE GENOMIC DNA]</scope>
    <source>
        <strain evidence="10">96224</strain>
    </source>
</reference>
<evidence type="ECO:0000256" key="5">
    <source>
        <dbReference type="ARBA" id="ARBA00022927"/>
    </source>
</evidence>
<comment type="similarity">
    <text evidence="1">Belongs to the ATG10 family.</text>
</comment>
<name>A0A061HKJ0_BLUGR</name>
<dbReference type="EMBL" id="UIGY01000001">
    <property type="protein sequence ID" value="SUZ07506.1"/>
    <property type="molecule type" value="Genomic_DNA"/>
</dbReference>
<evidence type="ECO:0000313" key="8">
    <source>
        <dbReference type="EMBL" id="EPQ67271.1"/>
    </source>
</evidence>
<reference evidence="9" key="3">
    <citation type="submission" date="2018-07" db="EMBL/GenBank/DDBJ databases">
        <authorList>
            <person name="Quirk P.G."/>
            <person name="Krulwich T.A."/>
        </authorList>
    </citation>
    <scope>NUCLEOTIDE SEQUENCE</scope>
    <source>
        <strain evidence="9">96224</strain>
    </source>
</reference>
<dbReference type="Gene3D" id="3.30.1460.50">
    <property type="match status" value="1"/>
</dbReference>
<dbReference type="GO" id="GO:0000422">
    <property type="term" value="P:autophagy of mitochondrion"/>
    <property type="evidence" value="ECO:0007669"/>
    <property type="project" value="TreeGrafter"/>
</dbReference>
<evidence type="ECO:0000256" key="1">
    <source>
        <dbReference type="ARBA" id="ARBA00005696"/>
    </source>
</evidence>
<sequence length="240" mass="27463">MSHHSGYKQWPFVTKEEFDLACAFLDQRYVRAEMGGTRRGFKLRCRRVATTGTSFIEILRPLKPCQNIDELSFSFDKFTISSCKNLDDHYADTLIDTMVEDTDEEALRTLNLPPRYKEHSSQPYVIYEIHLHPTYNMPTLWFTLHGLNEEESGLDLEVVYRYLVQPQYQLQLRSTGVIGALSAAPNPVTGVPAFFVHPCQTKEAMEDFNCPLEDYLSVWIGIVGGCIGLWLPPEIALVHL</sequence>
<evidence type="ECO:0000256" key="7">
    <source>
        <dbReference type="ARBA" id="ARBA00029833"/>
    </source>
</evidence>
<dbReference type="Pfam" id="PF03987">
    <property type="entry name" value="Autophagy_act_C"/>
    <property type="match status" value="1"/>
</dbReference>
<dbReference type="EMBL" id="KE373682">
    <property type="protein sequence ID" value="EPQ67271.1"/>
    <property type="molecule type" value="Genomic_DNA"/>
</dbReference>
<evidence type="ECO:0000313" key="9">
    <source>
        <dbReference type="EMBL" id="SUZ07506.1"/>
    </source>
</evidence>
<dbReference type="GO" id="GO:0000045">
    <property type="term" value="P:autophagosome assembly"/>
    <property type="evidence" value="ECO:0007669"/>
    <property type="project" value="TreeGrafter"/>
</dbReference>
<dbReference type="GO" id="GO:0061651">
    <property type="term" value="F:Atg12 conjugating enzyme activity"/>
    <property type="evidence" value="ECO:0007669"/>
    <property type="project" value="TreeGrafter"/>
</dbReference>
<dbReference type="PANTHER" id="PTHR14957:SF1">
    <property type="entry name" value="UBIQUITIN-LIKE-CONJUGATING ENZYME ATG10"/>
    <property type="match status" value="1"/>
</dbReference>
<dbReference type="Proteomes" id="UP000053110">
    <property type="component" value="Unassembled WGS sequence"/>
</dbReference>
<dbReference type="GO" id="GO:0005829">
    <property type="term" value="C:cytosol"/>
    <property type="evidence" value="ECO:0007669"/>
    <property type="project" value="TreeGrafter"/>
</dbReference>
<gene>
    <name evidence="8" type="ORF">BGT96224_3160</name>
    <name evidence="9" type="ORF">BGT96224V2_LOCUS435</name>
</gene>
<keyword evidence="5" id="KW-0813">Transport</keyword>
<proteinExistence type="inferred from homology"/>
<evidence type="ECO:0000256" key="6">
    <source>
        <dbReference type="ARBA" id="ARBA00023006"/>
    </source>
</evidence>
<dbReference type="GO" id="GO:0015031">
    <property type="term" value="P:protein transport"/>
    <property type="evidence" value="ECO:0007669"/>
    <property type="project" value="UniProtKB-KW"/>
</dbReference>
<dbReference type="GO" id="GO:0032446">
    <property type="term" value="P:protein modification by small protein conjugation"/>
    <property type="evidence" value="ECO:0007669"/>
    <property type="project" value="TreeGrafter"/>
</dbReference>